<proteinExistence type="predicted"/>
<name>A0A5C2RU04_9APHY</name>
<accession>A0A5C2RU04</accession>
<dbReference type="Proteomes" id="UP000313359">
    <property type="component" value="Unassembled WGS sequence"/>
</dbReference>
<protein>
    <submittedName>
        <fullName evidence="1">Uncharacterized protein</fullName>
    </submittedName>
</protein>
<evidence type="ECO:0000313" key="1">
    <source>
        <dbReference type="EMBL" id="RPD54140.1"/>
    </source>
</evidence>
<dbReference type="EMBL" id="ML122310">
    <property type="protein sequence ID" value="RPD54140.1"/>
    <property type="molecule type" value="Genomic_DNA"/>
</dbReference>
<reference evidence="1" key="1">
    <citation type="journal article" date="2018" name="Genome Biol. Evol.">
        <title>Genomics and development of Lentinus tigrinus, a white-rot wood-decaying mushroom with dimorphic fruiting bodies.</title>
        <authorList>
            <person name="Wu B."/>
            <person name="Xu Z."/>
            <person name="Knudson A."/>
            <person name="Carlson A."/>
            <person name="Chen N."/>
            <person name="Kovaka S."/>
            <person name="LaButti K."/>
            <person name="Lipzen A."/>
            <person name="Pennachio C."/>
            <person name="Riley R."/>
            <person name="Schakwitz W."/>
            <person name="Umezawa K."/>
            <person name="Ohm R.A."/>
            <person name="Grigoriev I.V."/>
            <person name="Nagy L.G."/>
            <person name="Gibbons J."/>
            <person name="Hibbett D."/>
        </authorList>
    </citation>
    <scope>NUCLEOTIDE SEQUENCE [LARGE SCALE GENOMIC DNA]</scope>
    <source>
        <strain evidence="1">ALCF2SS1-6</strain>
    </source>
</reference>
<evidence type="ECO:0000313" key="2">
    <source>
        <dbReference type="Proteomes" id="UP000313359"/>
    </source>
</evidence>
<gene>
    <name evidence="1" type="ORF">L227DRAFT_370893</name>
</gene>
<dbReference type="AlphaFoldDB" id="A0A5C2RU04"/>
<organism evidence="1 2">
    <name type="scientific">Lentinus tigrinus ALCF2SS1-6</name>
    <dbReference type="NCBI Taxonomy" id="1328759"/>
    <lineage>
        <taxon>Eukaryota</taxon>
        <taxon>Fungi</taxon>
        <taxon>Dikarya</taxon>
        <taxon>Basidiomycota</taxon>
        <taxon>Agaricomycotina</taxon>
        <taxon>Agaricomycetes</taxon>
        <taxon>Polyporales</taxon>
        <taxon>Polyporaceae</taxon>
        <taxon>Lentinus</taxon>
    </lineage>
</organism>
<keyword evidence="2" id="KW-1185">Reference proteome</keyword>
<sequence length="132" mass="15058">MTTEVRQRTCHRGRGVQSSFNRDIYIRDTAQTRHQPDLLWHWDLAGIPTASCGKFRRRYGMYKPTATSGTGARSADGWLHIRVPTIHGVGRHTRTIISHWPAAMQRPILARSTFRPGYVPPPFSSTRYNSTP</sequence>